<keyword evidence="2" id="KW-1185">Reference proteome</keyword>
<reference evidence="1" key="2">
    <citation type="journal article" date="2020" name="Nat. Commun.">
        <title>Large-scale genome sequencing of mycorrhizal fungi provides insights into the early evolution of symbiotic traits.</title>
        <authorList>
            <person name="Miyauchi S."/>
            <person name="Kiss E."/>
            <person name="Kuo A."/>
            <person name="Drula E."/>
            <person name="Kohler A."/>
            <person name="Sanchez-Garcia M."/>
            <person name="Morin E."/>
            <person name="Andreopoulos B."/>
            <person name="Barry K.W."/>
            <person name="Bonito G."/>
            <person name="Buee M."/>
            <person name="Carver A."/>
            <person name="Chen C."/>
            <person name="Cichocki N."/>
            <person name="Clum A."/>
            <person name="Culley D."/>
            <person name="Crous P.W."/>
            <person name="Fauchery L."/>
            <person name="Girlanda M."/>
            <person name="Hayes R.D."/>
            <person name="Keri Z."/>
            <person name="LaButti K."/>
            <person name="Lipzen A."/>
            <person name="Lombard V."/>
            <person name="Magnuson J."/>
            <person name="Maillard F."/>
            <person name="Murat C."/>
            <person name="Nolan M."/>
            <person name="Ohm R.A."/>
            <person name="Pangilinan J."/>
            <person name="Pereira M.F."/>
            <person name="Perotto S."/>
            <person name="Peter M."/>
            <person name="Pfister S."/>
            <person name="Riley R."/>
            <person name="Sitrit Y."/>
            <person name="Stielow J.B."/>
            <person name="Szollosi G."/>
            <person name="Zifcakova L."/>
            <person name="Stursova M."/>
            <person name="Spatafora J.W."/>
            <person name="Tedersoo L."/>
            <person name="Vaario L.M."/>
            <person name="Yamada A."/>
            <person name="Yan M."/>
            <person name="Wang P."/>
            <person name="Xu J."/>
            <person name="Bruns T."/>
            <person name="Baldrian P."/>
            <person name="Vilgalys R."/>
            <person name="Dunand C."/>
            <person name="Henrissat B."/>
            <person name="Grigoriev I.V."/>
            <person name="Hibbett D."/>
            <person name="Nagy L.G."/>
            <person name="Martin F.M."/>
        </authorList>
    </citation>
    <scope>NUCLEOTIDE SEQUENCE</scope>
    <source>
        <strain evidence="1">P2</strain>
    </source>
</reference>
<protein>
    <submittedName>
        <fullName evidence="1">Uncharacterized protein</fullName>
    </submittedName>
</protein>
<comment type="caution">
    <text evidence="1">The sequence shown here is derived from an EMBL/GenBank/DDBJ whole genome shotgun (WGS) entry which is preliminary data.</text>
</comment>
<evidence type="ECO:0000313" key="1">
    <source>
        <dbReference type="EMBL" id="KAF9649617.1"/>
    </source>
</evidence>
<reference evidence="1" key="1">
    <citation type="submission" date="2019-10" db="EMBL/GenBank/DDBJ databases">
        <authorList>
            <consortium name="DOE Joint Genome Institute"/>
            <person name="Kuo A."/>
            <person name="Miyauchi S."/>
            <person name="Kiss E."/>
            <person name="Drula E."/>
            <person name="Kohler A."/>
            <person name="Sanchez-Garcia M."/>
            <person name="Andreopoulos B."/>
            <person name="Barry K.W."/>
            <person name="Bonito G."/>
            <person name="Buee M."/>
            <person name="Carver A."/>
            <person name="Chen C."/>
            <person name="Cichocki N."/>
            <person name="Clum A."/>
            <person name="Culley D."/>
            <person name="Crous P.W."/>
            <person name="Fauchery L."/>
            <person name="Girlanda M."/>
            <person name="Hayes R."/>
            <person name="Keri Z."/>
            <person name="Labutti K."/>
            <person name="Lipzen A."/>
            <person name="Lombard V."/>
            <person name="Magnuson J."/>
            <person name="Maillard F."/>
            <person name="Morin E."/>
            <person name="Murat C."/>
            <person name="Nolan M."/>
            <person name="Ohm R."/>
            <person name="Pangilinan J."/>
            <person name="Pereira M."/>
            <person name="Perotto S."/>
            <person name="Peter M."/>
            <person name="Riley R."/>
            <person name="Sitrit Y."/>
            <person name="Stielow B."/>
            <person name="Szollosi G."/>
            <person name="Zifcakova L."/>
            <person name="Stursova M."/>
            <person name="Spatafora J.W."/>
            <person name="Tedersoo L."/>
            <person name="Vaario L.-M."/>
            <person name="Yamada A."/>
            <person name="Yan M."/>
            <person name="Wang P."/>
            <person name="Xu J."/>
            <person name="Bruns T."/>
            <person name="Baldrian P."/>
            <person name="Vilgalys R."/>
            <person name="Henrissat B."/>
            <person name="Grigoriev I.V."/>
            <person name="Hibbett D."/>
            <person name="Nagy L.G."/>
            <person name="Martin F.M."/>
        </authorList>
    </citation>
    <scope>NUCLEOTIDE SEQUENCE</scope>
    <source>
        <strain evidence="1">P2</strain>
    </source>
</reference>
<proteinExistence type="predicted"/>
<organism evidence="1 2">
    <name type="scientific">Thelephora ganbajun</name>
    <name type="common">Ganba fungus</name>
    <dbReference type="NCBI Taxonomy" id="370292"/>
    <lineage>
        <taxon>Eukaryota</taxon>
        <taxon>Fungi</taxon>
        <taxon>Dikarya</taxon>
        <taxon>Basidiomycota</taxon>
        <taxon>Agaricomycotina</taxon>
        <taxon>Agaricomycetes</taxon>
        <taxon>Thelephorales</taxon>
        <taxon>Thelephoraceae</taxon>
        <taxon>Thelephora</taxon>
    </lineage>
</organism>
<evidence type="ECO:0000313" key="2">
    <source>
        <dbReference type="Proteomes" id="UP000886501"/>
    </source>
</evidence>
<name>A0ACB6ZJ48_THEGA</name>
<dbReference type="EMBL" id="MU117995">
    <property type="protein sequence ID" value="KAF9649617.1"/>
    <property type="molecule type" value="Genomic_DNA"/>
</dbReference>
<sequence>MVTSRINDLELACTTGGSCRSPGIAMPREHGCTFVSARKTIPTKSRPSPRRGTRPADRMKRSWQSLGFAFTQRRAQSVSVPFHLSFQCRCGFSTTFPALSLEAHDEPTRFHWMHNQRSLGRVKVDAKMEKEAKLNWSVEAAYSDHTKIYGQYLATINSVEGDPLPLEIHQAVLRACTPPPDDIRAYTARLLQEDKLIWHQLTHPYESRFQKIMQNIVGAGFNPSIEDYHFVMSQFAAVGHYAGIQKYMHHMGRVGLEPNQQTFGFFLQAIAHRVSLPASSSERPTVVRKLVDIAIQALREMVDRRIPPSPMNLDLAFRVLSEVHDPQGLAELLRLGYGMDLSYLDSPPVDTASLPSTSTAESSPGVLPFSTSALNSLLETLGRWGQISKMMYVFEILTNPLPVPGKPDNIFDDDDDDFFPIQQEWKPPSAKPNTTSFNILVKHCVAHGYPALAKHYATQLMHEEHMSTLRLRNELRKKPLSEIAAPHVAVNTGTLRPIQGLANRAHDTELLRWVIWACKLSIRRKYRVWTYYDQTKTKYDPQLASSALDTPTASESPPSSSPSPTSPSLLKRSRSPTFNIPTHLWILKQDIAALSDLKWNADNRLFDTITRNKARLGRRIWEGKNVYMKDERERMKVDPEVWKEKVNFRESKREVGPRPKVKKYLGKYFDPAIAEIGSSKS</sequence>
<accession>A0ACB6ZJ48</accession>
<dbReference type="Proteomes" id="UP000886501">
    <property type="component" value="Unassembled WGS sequence"/>
</dbReference>
<gene>
    <name evidence="1" type="ORF">BDM02DRAFT_1781621</name>
</gene>